<dbReference type="Pfam" id="PF03732">
    <property type="entry name" value="Retrotrans_gag"/>
    <property type="match status" value="1"/>
</dbReference>
<dbReference type="PANTHER" id="PTHR15503">
    <property type="entry name" value="LDOC1 RELATED"/>
    <property type="match status" value="1"/>
</dbReference>
<feature type="coiled-coil region" evidence="1">
    <location>
        <begin position="165"/>
        <end position="192"/>
    </location>
</feature>
<sequence length="551" mass="60327">MSGRYTAPSSVSESSASASSPPATLPQLSPEPDLDCSSYPHGFDIHDRTDCHLRPHTEYWDCETQPCAHAYNNPLPDLVLFVDDQGDSHIIIPTCQTFRPIFTSVSVPSSPPSVPVSPLPPAHSALSSAIPTACPSPTLAPIPSPLDSAPLSPVTSPIIDIDMSSATLENLLQALVNNQNQLQQAITNLVDRPVHESSDQTPKPALFKGKPAKLDSFLSLFILWAGEQKQLKLDNGKLDPQKCIVEALLMMEGPAAEWAAEYACHISRVQAEEAGAVFPWEGNWDNFTHALKVEFGVANKQQLAQNKLEALRQGDKTVMEFSQIFKMWAEKTGFSDKDLQYKFRKRLHKDLLFPLANVELGQKEAPKNLDELIDRALHVEQTLAELLGKPVTGPTPSLSKSSSACDPNTMDIDTSCAKCPQDRHTFMDYQKVMQGRCYGCGSRDHLKRDGNHGHDKCDYCERMGHHSSVCQDRYMGRPRGGGQSRQRVAASVSDSFSLLPDDPPPSTSTSIPTATVVASLSTESLSMLTALQKSITDQTALLRNLTNQQGF</sequence>
<feature type="compositionally biased region" description="Low complexity" evidence="2">
    <location>
        <begin position="7"/>
        <end position="30"/>
    </location>
</feature>
<keyword evidence="5" id="KW-1185">Reference proteome</keyword>
<dbReference type="InterPro" id="IPR005162">
    <property type="entry name" value="Retrotrans_gag_dom"/>
</dbReference>
<evidence type="ECO:0000259" key="3">
    <source>
        <dbReference type="Pfam" id="PF03732"/>
    </source>
</evidence>
<dbReference type="PANTHER" id="PTHR15503:SF22">
    <property type="entry name" value="TRANSPOSON TY3-I GAG POLYPROTEIN"/>
    <property type="match status" value="1"/>
</dbReference>
<evidence type="ECO:0000313" key="5">
    <source>
        <dbReference type="Proteomes" id="UP000559256"/>
    </source>
</evidence>
<dbReference type="OrthoDB" id="5151719at2759"/>
<organism evidence="4 5">
    <name type="scientific">Tetrapyrgos nigripes</name>
    <dbReference type="NCBI Taxonomy" id="182062"/>
    <lineage>
        <taxon>Eukaryota</taxon>
        <taxon>Fungi</taxon>
        <taxon>Dikarya</taxon>
        <taxon>Basidiomycota</taxon>
        <taxon>Agaricomycotina</taxon>
        <taxon>Agaricomycetes</taxon>
        <taxon>Agaricomycetidae</taxon>
        <taxon>Agaricales</taxon>
        <taxon>Marasmiineae</taxon>
        <taxon>Marasmiaceae</taxon>
        <taxon>Tetrapyrgos</taxon>
    </lineage>
</organism>
<dbReference type="InterPro" id="IPR032567">
    <property type="entry name" value="RTL1-rel"/>
</dbReference>
<evidence type="ECO:0000256" key="1">
    <source>
        <dbReference type="SAM" id="Coils"/>
    </source>
</evidence>
<evidence type="ECO:0000256" key="2">
    <source>
        <dbReference type="SAM" id="MobiDB-lite"/>
    </source>
</evidence>
<proteinExistence type="predicted"/>
<feature type="domain" description="Retrotransposon gag" evidence="3">
    <location>
        <begin position="251"/>
        <end position="347"/>
    </location>
</feature>
<reference evidence="4 5" key="1">
    <citation type="journal article" date="2020" name="ISME J.">
        <title>Uncovering the hidden diversity of litter-decomposition mechanisms in mushroom-forming fungi.</title>
        <authorList>
            <person name="Floudas D."/>
            <person name="Bentzer J."/>
            <person name="Ahren D."/>
            <person name="Johansson T."/>
            <person name="Persson P."/>
            <person name="Tunlid A."/>
        </authorList>
    </citation>
    <scope>NUCLEOTIDE SEQUENCE [LARGE SCALE GENOMIC DNA]</scope>
    <source>
        <strain evidence="4 5">CBS 291.85</strain>
    </source>
</reference>
<dbReference type="EMBL" id="JAACJM010000021">
    <property type="protein sequence ID" value="KAF5366719.1"/>
    <property type="molecule type" value="Genomic_DNA"/>
</dbReference>
<gene>
    <name evidence="4" type="ORF">D9758_006466</name>
</gene>
<feature type="region of interest" description="Disordered" evidence="2">
    <location>
        <begin position="1"/>
        <end position="31"/>
    </location>
</feature>
<comment type="caution">
    <text evidence="4">The sequence shown here is derived from an EMBL/GenBank/DDBJ whole genome shotgun (WGS) entry which is preliminary data.</text>
</comment>
<name>A0A8H5GL35_9AGAR</name>
<accession>A0A8H5GL35</accession>
<dbReference type="Proteomes" id="UP000559256">
    <property type="component" value="Unassembled WGS sequence"/>
</dbReference>
<dbReference type="AlphaFoldDB" id="A0A8H5GL35"/>
<feature type="region of interest" description="Disordered" evidence="2">
    <location>
        <begin position="475"/>
        <end position="511"/>
    </location>
</feature>
<evidence type="ECO:0000313" key="4">
    <source>
        <dbReference type="EMBL" id="KAF5366719.1"/>
    </source>
</evidence>
<feature type="compositionally biased region" description="Low complexity" evidence="2">
    <location>
        <begin position="484"/>
        <end position="500"/>
    </location>
</feature>
<keyword evidence="1" id="KW-0175">Coiled coil</keyword>
<protein>
    <recommendedName>
        <fullName evidence="3">Retrotransposon gag domain-containing protein</fullName>
    </recommendedName>
</protein>